<dbReference type="Proteomes" id="UP000282957">
    <property type="component" value="Unassembled WGS sequence"/>
</dbReference>
<keyword evidence="6" id="KW-1185">Reference proteome</keyword>
<sequence length="448" mass="49170">MTHRNAQGLEMSIASAEAAAAFDHLVEGFLKNRLDTPLRLKAVLALDAEAPLPALMKGVFAMLSYKSAAVPAALAAADKAEALNPNPREKMYIAAVRAWAGLDWDRALGIWEQLLVRHPRDILAFRLHHFTAFWLGRAPVMREMVERLMPAWDRDDPGYGSMLACRAFSAEECGDYAMAEYAGRAAVALDPADLWAIHAVAHTLEMQGRRGEGVAWIEGLRPHFGGTNNIRHHVLWHQAMYHMELGEHAKVLDLYDTGFRDLGSEVTQMQPDLYIDCQNAASMLWRLQRQGVDVGDRWIEIADKAEARIGDTLSGFTLPHWMMALTATGRDDAAGRMLDALREAARGNGPQAAILRDAALPVCEAISLHARGDAAAAVKRMLPALGTMHVLGGSHAQQDVLEQFFLVAARDADDQAAMRTLLERVASRHPVPPARRAGYRDAAAAVAY</sequence>
<dbReference type="Gene3D" id="1.25.40.10">
    <property type="entry name" value="Tetratricopeptide repeat domain"/>
    <property type="match status" value="1"/>
</dbReference>
<reference evidence="5 6" key="1">
    <citation type="submission" date="2019-01" db="EMBL/GenBank/DDBJ databases">
        <authorList>
            <person name="Chen W.-M."/>
        </authorList>
    </citation>
    <scope>NUCLEOTIDE SEQUENCE [LARGE SCALE GENOMIC DNA]</scope>
    <source>
        <strain evidence="5 6">CCP-6</strain>
    </source>
</reference>
<evidence type="ECO:0000313" key="5">
    <source>
        <dbReference type="EMBL" id="RVT97035.1"/>
    </source>
</evidence>
<dbReference type="RefSeq" id="WP_127787682.1">
    <property type="nucleotide sequence ID" value="NZ_SACL01000003.1"/>
</dbReference>
<dbReference type="PANTHER" id="PTHR16263:SF4">
    <property type="entry name" value="TETRATRICOPEPTIDE REPEAT PROTEIN 38"/>
    <property type="match status" value="1"/>
</dbReference>
<dbReference type="OrthoDB" id="9815900at2"/>
<keyword evidence="3" id="KW-0677">Repeat</keyword>
<name>A0A437MHF3_9PROT</name>
<comment type="caution">
    <text evidence="5">The sequence shown here is derived from an EMBL/GenBank/DDBJ whole genome shotgun (WGS) entry which is preliminary data.</text>
</comment>
<evidence type="ECO:0000256" key="2">
    <source>
        <dbReference type="ARBA" id="ARBA00019992"/>
    </source>
</evidence>
<organism evidence="5 6">
    <name type="scientific">Rhodovarius crocodyli</name>
    <dbReference type="NCBI Taxonomy" id="1979269"/>
    <lineage>
        <taxon>Bacteria</taxon>
        <taxon>Pseudomonadati</taxon>
        <taxon>Pseudomonadota</taxon>
        <taxon>Alphaproteobacteria</taxon>
        <taxon>Acetobacterales</taxon>
        <taxon>Roseomonadaceae</taxon>
        <taxon>Rhodovarius</taxon>
    </lineage>
</organism>
<protein>
    <recommendedName>
        <fullName evidence="2">Tetratricopeptide repeat protein 38</fullName>
    </recommendedName>
</protein>
<evidence type="ECO:0000256" key="1">
    <source>
        <dbReference type="ARBA" id="ARBA00005857"/>
    </source>
</evidence>
<dbReference type="PANTHER" id="PTHR16263">
    <property type="entry name" value="TETRATRICOPEPTIDE REPEAT PROTEIN 38"/>
    <property type="match status" value="1"/>
</dbReference>
<evidence type="ECO:0000256" key="4">
    <source>
        <dbReference type="ARBA" id="ARBA00022803"/>
    </source>
</evidence>
<dbReference type="EMBL" id="SACL01000003">
    <property type="protein sequence ID" value="RVT97035.1"/>
    <property type="molecule type" value="Genomic_DNA"/>
</dbReference>
<proteinExistence type="inferred from homology"/>
<evidence type="ECO:0000256" key="3">
    <source>
        <dbReference type="ARBA" id="ARBA00022737"/>
    </source>
</evidence>
<dbReference type="CDD" id="cd05804">
    <property type="entry name" value="StaR_like"/>
    <property type="match status" value="1"/>
</dbReference>
<dbReference type="AlphaFoldDB" id="A0A437MHF3"/>
<accession>A0A437MHF3</accession>
<dbReference type="SUPFAM" id="SSF48452">
    <property type="entry name" value="TPR-like"/>
    <property type="match status" value="1"/>
</dbReference>
<evidence type="ECO:0000313" key="6">
    <source>
        <dbReference type="Proteomes" id="UP000282957"/>
    </source>
</evidence>
<comment type="similarity">
    <text evidence="1">Belongs to the TTC38 family.</text>
</comment>
<dbReference type="InterPro" id="IPR011990">
    <property type="entry name" value="TPR-like_helical_dom_sf"/>
</dbReference>
<gene>
    <name evidence="5" type="ORF">EOD42_11630</name>
</gene>
<dbReference type="InterPro" id="IPR033891">
    <property type="entry name" value="TTC38"/>
</dbReference>
<keyword evidence="4" id="KW-0802">TPR repeat</keyword>